<protein>
    <submittedName>
        <fullName evidence="2">Uncharacterized protein</fullName>
    </submittedName>
</protein>
<evidence type="ECO:0000256" key="1">
    <source>
        <dbReference type="SAM" id="Phobius"/>
    </source>
</evidence>
<comment type="caution">
    <text evidence="2">The sequence shown here is derived from an EMBL/GenBank/DDBJ whole genome shotgun (WGS) entry which is preliminary data.</text>
</comment>
<gene>
    <name evidence="2" type="ORF">OSB04_028268</name>
</gene>
<evidence type="ECO:0000313" key="2">
    <source>
        <dbReference type="EMBL" id="KAJ9541762.1"/>
    </source>
</evidence>
<dbReference type="AlphaFoldDB" id="A0AA38VXJ0"/>
<reference evidence="2" key="1">
    <citation type="submission" date="2023-03" db="EMBL/GenBank/DDBJ databases">
        <title>Chromosome-scale reference genome and RAD-based genetic map of yellow starthistle (Centaurea solstitialis) reveal putative structural variation and QTLs associated with invader traits.</title>
        <authorList>
            <person name="Reatini B."/>
            <person name="Cang F.A."/>
            <person name="Jiang Q."/>
            <person name="Mckibben M.T.W."/>
            <person name="Barker M.S."/>
            <person name="Rieseberg L.H."/>
            <person name="Dlugosch K.M."/>
        </authorList>
    </citation>
    <scope>NUCLEOTIDE SEQUENCE</scope>
    <source>
        <strain evidence="2">CAN-66</strain>
        <tissue evidence="2">Leaf</tissue>
    </source>
</reference>
<keyword evidence="1" id="KW-1133">Transmembrane helix</keyword>
<organism evidence="2 3">
    <name type="scientific">Centaurea solstitialis</name>
    <name type="common">yellow star-thistle</name>
    <dbReference type="NCBI Taxonomy" id="347529"/>
    <lineage>
        <taxon>Eukaryota</taxon>
        <taxon>Viridiplantae</taxon>
        <taxon>Streptophyta</taxon>
        <taxon>Embryophyta</taxon>
        <taxon>Tracheophyta</taxon>
        <taxon>Spermatophyta</taxon>
        <taxon>Magnoliopsida</taxon>
        <taxon>eudicotyledons</taxon>
        <taxon>Gunneridae</taxon>
        <taxon>Pentapetalae</taxon>
        <taxon>asterids</taxon>
        <taxon>campanulids</taxon>
        <taxon>Asterales</taxon>
        <taxon>Asteraceae</taxon>
        <taxon>Carduoideae</taxon>
        <taxon>Cardueae</taxon>
        <taxon>Centaureinae</taxon>
        <taxon>Centaurea</taxon>
    </lineage>
</organism>
<evidence type="ECO:0000313" key="3">
    <source>
        <dbReference type="Proteomes" id="UP001172457"/>
    </source>
</evidence>
<sequence>MSNWFIARGSKCVWESKAEMRTLILELCFAPRRIGLRAAKQCCETLRTRNLKLREREGTAVWVFDFFWSSLVWGFLVWPFLWDFSTRPLVEFGTNWDGLATAKTRVSVLSVKVLFCKHVWCIDTVNCDVIKLPFLDKISAAMAPSSSNSYDRLEGFITLSNVLRENDNVTDKKTQLRHPRRERLVKV</sequence>
<dbReference type="Proteomes" id="UP001172457">
    <property type="component" value="Chromosome 7"/>
</dbReference>
<feature type="transmembrane region" description="Helical" evidence="1">
    <location>
        <begin position="59"/>
        <end position="82"/>
    </location>
</feature>
<name>A0AA38VXJ0_9ASTR</name>
<proteinExistence type="predicted"/>
<accession>A0AA38VXJ0</accession>
<keyword evidence="3" id="KW-1185">Reference proteome</keyword>
<keyword evidence="1" id="KW-0812">Transmembrane</keyword>
<dbReference type="EMBL" id="JARYMX010000007">
    <property type="protein sequence ID" value="KAJ9541762.1"/>
    <property type="molecule type" value="Genomic_DNA"/>
</dbReference>
<keyword evidence="1" id="KW-0472">Membrane</keyword>